<evidence type="ECO:0000313" key="2">
    <source>
        <dbReference type="EMBL" id="RDU47404.1"/>
    </source>
</evidence>
<dbReference type="EMBL" id="QREV01000088">
    <property type="protein sequence ID" value="RDU47404.1"/>
    <property type="molecule type" value="Genomic_DNA"/>
</dbReference>
<evidence type="ECO:0000313" key="3">
    <source>
        <dbReference type="Proteomes" id="UP000256321"/>
    </source>
</evidence>
<comment type="caution">
    <text evidence="2">The sequence shown here is derived from an EMBL/GenBank/DDBJ whole genome shotgun (WGS) entry which is preliminary data.</text>
</comment>
<organism evidence="2 3">
    <name type="scientific">Parabacteroides acidifaciens</name>
    <dbReference type="NCBI Taxonomy" id="2290935"/>
    <lineage>
        <taxon>Bacteria</taxon>
        <taxon>Pseudomonadati</taxon>
        <taxon>Bacteroidota</taxon>
        <taxon>Bacteroidia</taxon>
        <taxon>Bacteroidales</taxon>
        <taxon>Tannerellaceae</taxon>
        <taxon>Parabacteroides</taxon>
    </lineage>
</organism>
<protein>
    <recommendedName>
        <fullName evidence="5">Peptidase M3A/M3B catalytic domain-containing protein</fullName>
    </recommendedName>
</protein>
<proteinExistence type="predicted"/>
<reference evidence="1 4" key="2">
    <citation type="submission" date="2020-08" db="EMBL/GenBank/DDBJ databases">
        <title>Genome public.</title>
        <authorList>
            <person name="Liu C."/>
            <person name="Sun Q."/>
        </authorList>
    </citation>
    <scope>NUCLEOTIDE SEQUENCE [LARGE SCALE GENOMIC DNA]</scope>
    <source>
        <strain evidence="1 4">426_9</strain>
    </source>
</reference>
<dbReference type="Proteomes" id="UP000629596">
    <property type="component" value="Unassembled WGS sequence"/>
</dbReference>
<sequence>MLICTLACLNGHAEIDPPVVQSIIQSLTAKDGKNKEAIEKGVRQAARLWQESDGSAEAFKAFCEKNYIADPAEKEQVFLKISDYMEGISGYFNEMSLRLMKNLHQPTGPLHAVDEMFGSYSPGTHLQDDFYQNKIAFIVMLNFPHYTLEEKEQLGSDRKAWAYARLGDMFTERIPATALQAAGNAESDADIYISAYNIYMGHVLNKKGELLFPKDMILLSHWNLRDEIKANYNKGKEGLDKQRTVYEVMKRIIAQDIPVEVINSGKYEWDPYANQITLDGKQVQGTPESTTRYQKMLNNFKAMQEIDKYTGNTFIDRKFSEDMEVSLADVEKLFDEFLSAPELKAVGKMISKRLGRKLEAYDIWYDGFKARSNLDETKLNEQTQALYPNAEALDKDLPNILQKAGFAPERARYLADKITVDAARGSGHAWGAAMKGQQSHLRTRIPETGMDYKGYNIAIHEFGHNVEQTLSMYDVDYYMLSGVPNTAFTEALAFVFQKRDLELLGIADKNPDKQAMDVLDKIWSMYEICGVSMLDISVWKWMYAHPDATAGQLKEATISLSKEIWNKYYAPVFGVKDETVLAVYSHMISYPLYLSAYAFGQIIEFQLDQYLEGKDFATEVERIFRQGRLTPNQWMLEATGSPLTVEPMLHAVREVIK</sequence>
<dbReference type="RefSeq" id="WP_115501348.1">
    <property type="nucleotide sequence ID" value="NZ_JACRTI010000088.1"/>
</dbReference>
<reference evidence="2 3" key="1">
    <citation type="submission" date="2018-07" db="EMBL/GenBank/DDBJ databases">
        <title>Parabacteroides acidifaciens nov. sp., isolated from human feces.</title>
        <authorList>
            <person name="Wang Y.J."/>
        </authorList>
    </citation>
    <scope>NUCLEOTIDE SEQUENCE [LARGE SCALE GENOMIC DNA]</scope>
    <source>
        <strain evidence="2 3">426-9</strain>
    </source>
</reference>
<dbReference type="AlphaFoldDB" id="A0A3D8H8V8"/>
<evidence type="ECO:0008006" key="5">
    <source>
        <dbReference type="Google" id="ProtNLM"/>
    </source>
</evidence>
<dbReference type="Gene3D" id="1.10.1370.30">
    <property type="match status" value="1"/>
</dbReference>
<evidence type="ECO:0000313" key="4">
    <source>
        <dbReference type="Proteomes" id="UP000629596"/>
    </source>
</evidence>
<dbReference type="EMBL" id="JACRTI010000088">
    <property type="protein sequence ID" value="MBC8603848.1"/>
    <property type="molecule type" value="Genomic_DNA"/>
</dbReference>
<gene>
    <name evidence="2" type="ORF">DWU89_19760</name>
    <name evidence="1" type="ORF">H8784_19250</name>
</gene>
<dbReference type="Proteomes" id="UP000256321">
    <property type="component" value="Unassembled WGS sequence"/>
</dbReference>
<evidence type="ECO:0000313" key="1">
    <source>
        <dbReference type="EMBL" id="MBC8603848.1"/>
    </source>
</evidence>
<accession>A0A3D8H8V8</accession>
<keyword evidence="4" id="KW-1185">Reference proteome</keyword>
<name>A0A3D8H8V8_9BACT</name>
<dbReference type="SUPFAM" id="SSF55486">
    <property type="entry name" value="Metalloproteases ('zincins'), catalytic domain"/>
    <property type="match status" value="1"/>
</dbReference>